<accession>F0X8H8</accession>
<dbReference type="AlphaFoldDB" id="F0X8H8"/>
<organism evidence="2">
    <name type="scientific">Grosmannia clavigera (strain kw1407 / UAMH 11150)</name>
    <name type="common">Blue stain fungus</name>
    <name type="synonym">Graphiocladiella clavigera</name>
    <dbReference type="NCBI Taxonomy" id="655863"/>
    <lineage>
        <taxon>Eukaryota</taxon>
        <taxon>Fungi</taxon>
        <taxon>Dikarya</taxon>
        <taxon>Ascomycota</taxon>
        <taxon>Pezizomycotina</taxon>
        <taxon>Sordariomycetes</taxon>
        <taxon>Sordariomycetidae</taxon>
        <taxon>Ophiostomatales</taxon>
        <taxon>Ophiostomataceae</taxon>
        <taxon>Leptographium</taxon>
    </lineage>
</organism>
<dbReference type="HOGENOM" id="CLU_3207744_0_0_1"/>
<dbReference type="RefSeq" id="XP_014175544.1">
    <property type="nucleotide sequence ID" value="XM_014320069.1"/>
</dbReference>
<dbReference type="Proteomes" id="UP000007796">
    <property type="component" value="Unassembled WGS sequence"/>
</dbReference>
<proteinExistence type="predicted"/>
<name>F0X8H8_GROCL</name>
<gene>
    <name evidence="1" type="ORF">CMQ_4131</name>
</gene>
<reference evidence="1 2" key="1">
    <citation type="journal article" date="2011" name="Proc. Natl. Acad. Sci. U.S.A.">
        <title>Genome and transcriptome analyses of the mountain pine beetle-fungal symbiont Grosmannia clavigera, a lodgepole pine pathogen.</title>
        <authorList>
            <person name="DiGuistini S."/>
            <person name="Wang Y."/>
            <person name="Liao N.Y."/>
            <person name="Taylor G."/>
            <person name="Tanguay P."/>
            <person name="Feau N."/>
            <person name="Henrissat B."/>
            <person name="Chan S.K."/>
            <person name="Hesse-Orce U."/>
            <person name="Alamouti S.M."/>
            <person name="Tsui C.K.M."/>
            <person name="Docking R.T."/>
            <person name="Levasseur A."/>
            <person name="Haridas S."/>
            <person name="Robertson G."/>
            <person name="Birol I."/>
            <person name="Holt R.A."/>
            <person name="Marra M.A."/>
            <person name="Hamelin R.C."/>
            <person name="Hirst M."/>
            <person name="Jones S.J.M."/>
            <person name="Bohlmann J."/>
            <person name="Breuil C."/>
        </authorList>
    </citation>
    <scope>NUCLEOTIDE SEQUENCE [LARGE SCALE GENOMIC DNA]</scope>
    <source>
        <strain evidence="2">kw1407 / UAMH 11150</strain>
    </source>
</reference>
<keyword evidence="2" id="KW-1185">Reference proteome</keyword>
<evidence type="ECO:0000313" key="1">
    <source>
        <dbReference type="EMBL" id="EFX06062.1"/>
    </source>
</evidence>
<sequence length="45" mass="5037">MACPLVPELRDSFTFLFETGSYSDLVVKSSVKTYNILDKHARSGI</sequence>
<dbReference type="EMBL" id="GL629735">
    <property type="protein sequence ID" value="EFX06062.1"/>
    <property type="molecule type" value="Genomic_DNA"/>
</dbReference>
<dbReference type="GeneID" id="25977309"/>
<dbReference type="InParanoid" id="F0X8H8"/>
<evidence type="ECO:0000313" key="2">
    <source>
        <dbReference type="Proteomes" id="UP000007796"/>
    </source>
</evidence>
<protein>
    <submittedName>
        <fullName evidence="1">Uncharacterized protein</fullName>
    </submittedName>
</protein>